<dbReference type="Gene3D" id="3.40.250.10">
    <property type="entry name" value="Rhodanese-like domain"/>
    <property type="match status" value="1"/>
</dbReference>
<proteinExistence type="predicted"/>
<reference evidence="2" key="2">
    <citation type="submission" date="2020-09" db="EMBL/GenBank/DDBJ databases">
        <authorList>
            <person name="Sun Q."/>
            <person name="Sedlacek I."/>
        </authorList>
    </citation>
    <scope>NUCLEOTIDE SEQUENCE</scope>
    <source>
        <strain evidence="2">CCM 7684</strain>
    </source>
</reference>
<gene>
    <name evidence="2" type="ORF">GCM10007276_03400</name>
</gene>
<evidence type="ECO:0000259" key="1">
    <source>
        <dbReference type="PROSITE" id="PS50206"/>
    </source>
</evidence>
<dbReference type="PROSITE" id="PS50206">
    <property type="entry name" value="RHODANESE_3"/>
    <property type="match status" value="1"/>
</dbReference>
<keyword evidence="3" id="KW-1185">Reference proteome</keyword>
<comment type="caution">
    <text evidence="2">The sequence shown here is derived from an EMBL/GenBank/DDBJ whole genome shotgun (WGS) entry which is preliminary data.</text>
</comment>
<feature type="domain" description="Rhodanese" evidence="1">
    <location>
        <begin position="23"/>
        <end position="138"/>
    </location>
</feature>
<evidence type="ECO:0000313" key="2">
    <source>
        <dbReference type="EMBL" id="GGE29515.1"/>
    </source>
</evidence>
<dbReference type="EMBL" id="BMCP01000001">
    <property type="protein sequence ID" value="GGE29515.1"/>
    <property type="molecule type" value="Genomic_DNA"/>
</dbReference>
<dbReference type="InterPro" id="IPR036873">
    <property type="entry name" value="Rhodanese-like_dom_sf"/>
</dbReference>
<organism evidence="2 3">
    <name type="scientific">Agaricicola taiwanensis</name>
    <dbReference type="NCBI Taxonomy" id="591372"/>
    <lineage>
        <taxon>Bacteria</taxon>
        <taxon>Pseudomonadati</taxon>
        <taxon>Pseudomonadota</taxon>
        <taxon>Alphaproteobacteria</taxon>
        <taxon>Rhodobacterales</taxon>
        <taxon>Paracoccaceae</taxon>
        <taxon>Agaricicola</taxon>
    </lineage>
</organism>
<dbReference type="Pfam" id="PF00581">
    <property type="entry name" value="Rhodanese"/>
    <property type="match status" value="1"/>
</dbReference>
<dbReference type="RefSeq" id="WP_188407973.1">
    <property type="nucleotide sequence ID" value="NZ_BMCP01000001.1"/>
</dbReference>
<dbReference type="PANTHER" id="PTHR47377:SF1">
    <property type="entry name" value="RHODANESE-LIKE DOMAIN-CONTAINING PROTEIN 4, CHLOROPLASTIC"/>
    <property type="match status" value="1"/>
</dbReference>
<dbReference type="InterPro" id="IPR001763">
    <property type="entry name" value="Rhodanese-like_dom"/>
</dbReference>
<dbReference type="SMART" id="SM00450">
    <property type="entry name" value="RHOD"/>
    <property type="match status" value="1"/>
</dbReference>
<protein>
    <recommendedName>
        <fullName evidence="1">Rhodanese domain-containing protein</fullName>
    </recommendedName>
</protein>
<name>A0A8J2VKQ8_9RHOB</name>
<dbReference type="Proteomes" id="UP000602745">
    <property type="component" value="Unassembled WGS sequence"/>
</dbReference>
<dbReference type="PANTHER" id="PTHR47377">
    <property type="entry name" value="RHODANESE-LIKE DOMAIN-CONTAINING PROTEIN 4, CHLOROPLASTIC"/>
    <property type="match status" value="1"/>
</dbReference>
<evidence type="ECO:0000313" key="3">
    <source>
        <dbReference type="Proteomes" id="UP000602745"/>
    </source>
</evidence>
<dbReference type="SUPFAM" id="SSF52821">
    <property type="entry name" value="Rhodanese/Cell cycle control phosphatase"/>
    <property type="match status" value="1"/>
</dbReference>
<accession>A0A8J2VKQ8</accession>
<sequence length="139" mass="15311">MTVRESMRVDDLNSKEAYQLLQDHPEAQLVDVRRPDERSDIGAPSLEALGRPVLHAVWPQTPDRTPEDFANELESQLQAQGADRDTPLLFICRSGARSRAAGETMSSRGWTRVINVAGGFSGKPEITGWADEGLPISKI</sequence>
<reference evidence="2" key="1">
    <citation type="journal article" date="2014" name="Int. J. Syst. Evol. Microbiol.">
        <title>Complete genome sequence of Corynebacterium casei LMG S-19264T (=DSM 44701T), isolated from a smear-ripened cheese.</title>
        <authorList>
            <consortium name="US DOE Joint Genome Institute (JGI-PGF)"/>
            <person name="Walter F."/>
            <person name="Albersmeier A."/>
            <person name="Kalinowski J."/>
            <person name="Ruckert C."/>
        </authorList>
    </citation>
    <scope>NUCLEOTIDE SEQUENCE</scope>
    <source>
        <strain evidence="2">CCM 7684</strain>
    </source>
</reference>
<dbReference type="AlphaFoldDB" id="A0A8J2VKQ8"/>
<dbReference type="InterPro" id="IPR044240">
    <property type="entry name" value="STR4-like"/>
</dbReference>